<dbReference type="EMBL" id="VSSQ01041796">
    <property type="protein sequence ID" value="MPM95279.1"/>
    <property type="molecule type" value="Genomic_DNA"/>
</dbReference>
<protein>
    <submittedName>
        <fullName evidence="2">Uncharacterized protein</fullName>
    </submittedName>
</protein>
<feature type="region of interest" description="Disordered" evidence="1">
    <location>
        <begin position="12"/>
        <end position="39"/>
    </location>
</feature>
<accession>A0A645E155</accession>
<proteinExistence type="predicted"/>
<gene>
    <name evidence="2" type="ORF">SDC9_142433</name>
</gene>
<evidence type="ECO:0000256" key="1">
    <source>
        <dbReference type="SAM" id="MobiDB-lite"/>
    </source>
</evidence>
<reference evidence="2" key="1">
    <citation type="submission" date="2019-08" db="EMBL/GenBank/DDBJ databases">
        <authorList>
            <person name="Kucharzyk K."/>
            <person name="Murdoch R.W."/>
            <person name="Higgins S."/>
            <person name="Loffler F."/>
        </authorList>
    </citation>
    <scope>NUCLEOTIDE SEQUENCE</scope>
</reference>
<organism evidence="2">
    <name type="scientific">bioreactor metagenome</name>
    <dbReference type="NCBI Taxonomy" id="1076179"/>
    <lineage>
        <taxon>unclassified sequences</taxon>
        <taxon>metagenomes</taxon>
        <taxon>ecological metagenomes</taxon>
    </lineage>
</organism>
<evidence type="ECO:0000313" key="2">
    <source>
        <dbReference type="EMBL" id="MPM95279.1"/>
    </source>
</evidence>
<sequence>MDVGLLRHHEPGAELDAGGAHGQQVGDHLAGADASGDENRNLPVEFEQHLLEQHHARNMSDMAAGFAAFEDEAVGAETDHALGDGDGRGEAEYFGSGGFGGGDFFFFRETAGENDERHFDPGEHLELLLIGRGDGDEVHREIILRQRLDFADLFFEDIAGRVASGETAEAAGVADGGNEFRLRNPGHRTADNRIFHTEKFAAAPQQRVQHRQIFHLFFSVSLIMFLNSLFSRPHRNAAFPAD</sequence>
<comment type="caution">
    <text evidence="2">The sequence shown here is derived from an EMBL/GenBank/DDBJ whole genome shotgun (WGS) entry which is preliminary data.</text>
</comment>
<name>A0A645E155_9ZZZZ</name>
<dbReference type="AlphaFoldDB" id="A0A645E155"/>